<evidence type="ECO:0000256" key="4">
    <source>
        <dbReference type="ARBA" id="ARBA00023134"/>
    </source>
</evidence>
<proteinExistence type="predicted"/>
<dbReference type="InterPro" id="IPR027417">
    <property type="entry name" value="P-loop_NTPase"/>
</dbReference>
<dbReference type="PANTHER" id="PTHR10465:SF0">
    <property type="entry name" value="SARCALUMENIN"/>
    <property type="match status" value="1"/>
</dbReference>
<gene>
    <name evidence="7" type="ORF">NCR95_01255</name>
</gene>
<comment type="caution">
    <text evidence="7">The sequence shown here is derived from an EMBL/GenBank/DDBJ whole genome shotgun (WGS) entry which is preliminary data.</text>
</comment>
<keyword evidence="5" id="KW-0472">Membrane</keyword>
<dbReference type="InterPro" id="IPR027094">
    <property type="entry name" value="Mitofusin_fam"/>
</dbReference>
<sequence>MLKQFLKECQEILQKNSQTTPIQKLLLDCQNNLNPNDYSLEFFRDLYDKNQESMQIAIIGQFSSGKSTFLNALLGENILPTGITPITSKVCKICYGDEYILEVVYKNGHKIPQNIDFLHKLTRQNSQNIDYFCLYAPILLLKEINFLDTPGFNSQNQEDTNTTLKILENVDGIIWLTLIDNAGKNSEKQLLKEFIKHYAQKSLCVLNQKDRLKSQEEINLSVQYAKEAFNGIFAEVIPISAKIGLQANLNSPQKILKNLLSNLSSKIQNLIHIENKELLLSTLESDFQFTSKSIQNTSQNNTDYINLIKQSNMQAIFDFITHTIKPKATLSKEYSTLKKLKEMHILLHYQYHKTLLCYKSLTKIFINHLHNTTLKSQTHQEKQQQIFNNLYKTLDLLLDSLAQNIYNNLEKITLNFPIKQKSLFKEKIILQSKEVVSLPLEQIKIRLQNQDSPFQKDFKALSAQIHNFCNLFRDLVEEFSKDLKSKTKQWQDKEVQKQEIYKYAPNSQSLKDLQHFSQQYYECLITDFDKNDLLATSNLQSQLHFLSHFLTLNYNNAIESALNKLDLKLKNSIAKHQENQDFAIFSPTLENIRDYLNESFCFEPLQAQLFGPMNLLKKTHSQFLKGLENLTCDKIQLINDKMTNLKTEIDKIIKNLQIIKNFMNMEPELLISKQDTKNKEV</sequence>
<evidence type="ECO:0000256" key="2">
    <source>
        <dbReference type="ARBA" id="ARBA00022741"/>
    </source>
</evidence>
<keyword evidence="8" id="KW-1185">Reference proteome</keyword>
<keyword evidence="2" id="KW-0547">Nucleotide-binding</keyword>
<dbReference type="Gene3D" id="3.40.50.300">
    <property type="entry name" value="P-loop containing nucleotide triphosphate hydrolases"/>
    <property type="match status" value="1"/>
</dbReference>
<dbReference type="PANTHER" id="PTHR10465">
    <property type="entry name" value="TRANSMEMBRANE GTPASE FZO1"/>
    <property type="match status" value="1"/>
</dbReference>
<dbReference type="Pfam" id="PF00350">
    <property type="entry name" value="Dynamin_N"/>
    <property type="match status" value="1"/>
</dbReference>
<comment type="subcellular location">
    <subcellularLocation>
        <location evidence="1">Membrane</location>
    </subcellularLocation>
</comment>
<organism evidence="7 8">
    <name type="scientific">Helicobacter colisuis</name>
    <dbReference type="NCBI Taxonomy" id="2949739"/>
    <lineage>
        <taxon>Bacteria</taxon>
        <taxon>Pseudomonadati</taxon>
        <taxon>Campylobacterota</taxon>
        <taxon>Epsilonproteobacteria</taxon>
        <taxon>Campylobacterales</taxon>
        <taxon>Helicobacteraceae</taxon>
        <taxon>Helicobacter</taxon>
    </lineage>
</organism>
<dbReference type="NCBIfam" id="TIGR00231">
    <property type="entry name" value="small_GTP"/>
    <property type="match status" value="1"/>
</dbReference>
<dbReference type="InterPro" id="IPR045063">
    <property type="entry name" value="Dynamin_N"/>
</dbReference>
<dbReference type="EMBL" id="JAMOKX010000001">
    <property type="protein sequence ID" value="MCL9818812.1"/>
    <property type="molecule type" value="Genomic_DNA"/>
</dbReference>
<evidence type="ECO:0000256" key="5">
    <source>
        <dbReference type="ARBA" id="ARBA00023136"/>
    </source>
</evidence>
<dbReference type="RefSeq" id="WP_250603346.1">
    <property type="nucleotide sequence ID" value="NZ_JAMOKX010000001.1"/>
</dbReference>
<evidence type="ECO:0000259" key="6">
    <source>
        <dbReference type="Pfam" id="PF00350"/>
    </source>
</evidence>
<evidence type="ECO:0000256" key="3">
    <source>
        <dbReference type="ARBA" id="ARBA00022801"/>
    </source>
</evidence>
<keyword evidence="3" id="KW-0378">Hydrolase</keyword>
<reference evidence="7" key="1">
    <citation type="submission" date="2022-06" db="EMBL/GenBank/DDBJ databases">
        <title>Helicobacter colisuis sp. nov.</title>
        <authorList>
            <person name="Papic B."/>
            <person name="Gruntar I."/>
        </authorList>
    </citation>
    <scope>NUCLEOTIDE SEQUENCE</scope>
    <source>
        <strain evidence="7">11154-15</strain>
    </source>
</reference>
<dbReference type="CDD" id="cd09912">
    <property type="entry name" value="DLP_2"/>
    <property type="match status" value="1"/>
</dbReference>
<dbReference type="SUPFAM" id="SSF52540">
    <property type="entry name" value="P-loop containing nucleoside triphosphate hydrolases"/>
    <property type="match status" value="1"/>
</dbReference>
<name>A0ABT0TSB4_9HELI</name>
<evidence type="ECO:0000256" key="1">
    <source>
        <dbReference type="ARBA" id="ARBA00004370"/>
    </source>
</evidence>
<accession>A0ABT0TSB4</accession>
<feature type="domain" description="Dynamin N-terminal" evidence="6">
    <location>
        <begin position="56"/>
        <end position="208"/>
    </location>
</feature>
<protein>
    <submittedName>
        <fullName evidence="7">Dynamin family protein</fullName>
    </submittedName>
</protein>
<evidence type="ECO:0000313" key="7">
    <source>
        <dbReference type="EMBL" id="MCL9818812.1"/>
    </source>
</evidence>
<keyword evidence="4" id="KW-0342">GTP-binding</keyword>
<dbReference type="Proteomes" id="UP001057522">
    <property type="component" value="Unassembled WGS sequence"/>
</dbReference>
<evidence type="ECO:0000313" key="8">
    <source>
        <dbReference type="Proteomes" id="UP001057522"/>
    </source>
</evidence>
<dbReference type="InterPro" id="IPR005225">
    <property type="entry name" value="Small_GTP-bd"/>
</dbReference>